<dbReference type="AlphaFoldDB" id="A0A7S4Q8D9"/>
<name>A0A7S4Q8D9_9DINO</name>
<evidence type="ECO:0000256" key="2">
    <source>
        <dbReference type="SAM" id="SignalP"/>
    </source>
</evidence>
<evidence type="ECO:0000313" key="4">
    <source>
        <dbReference type="EMBL" id="CAE4574432.1"/>
    </source>
</evidence>
<dbReference type="GO" id="GO:0016491">
    <property type="term" value="F:oxidoreductase activity"/>
    <property type="evidence" value="ECO:0007669"/>
    <property type="project" value="UniProtKB-KW"/>
</dbReference>
<dbReference type="InterPro" id="IPR005123">
    <property type="entry name" value="Oxoglu/Fe-dep_dioxygenase_dom"/>
</dbReference>
<keyword evidence="1" id="KW-0408">Iron</keyword>
<accession>A0A7S4Q8D9</accession>
<dbReference type="Gene3D" id="2.60.120.590">
    <property type="entry name" value="Alpha-ketoglutarate-dependent dioxygenase AlkB-like"/>
    <property type="match status" value="1"/>
</dbReference>
<reference evidence="4" key="1">
    <citation type="submission" date="2021-01" db="EMBL/GenBank/DDBJ databases">
        <authorList>
            <person name="Corre E."/>
            <person name="Pelletier E."/>
            <person name="Niang G."/>
            <person name="Scheremetjew M."/>
            <person name="Finn R."/>
            <person name="Kale V."/>
            <person name="Holt S."/>
            <person name="Cochrane G."/>
            <person name="Meng A."/>
            <person name="Brown T."/>
            <person name="Cohen L."/>
        </authorList>
    </citation>
    <scope>NUCLEOTIDE SEQUENCE</scope>
    <source>
        <strain evidence="4">CCMP3105</strain>
    </source>
</reference>
<dbReference type="GO" id="GO:0046872">
    <property type="term" value="F:metal ion binding"/>
    <property type="evidence" value="ECO:0007669"/>
    <property type="project" value="UniProtKB-KW"/>
</dbReference>
<feature type="domain" description="Fe2OG dioxygenase" evidence="3">
    <location>
        <begin position="157"/>
        <end position="260"/>
    </location>
</feature>
<dbReference type="PANTHER" id="PTHR42256">
    <property type="entry name" value="OXOGLUTARATE/IRON-DEPENDENT DIOXYGENASE"/>
    <property type="match status" value="1"/>
</dbReference>
<organism evidence="4">
    <name type="scientific">Alexandrium monilatum</name>
    <dbReference type="NCBI Taxonomy" id="311494"/>
    <lineage>
        <taxon>Eukaryota</taxon>
        <taxon>Sar</taxon>
        <taxon>Alveolata</taxon>
        <taxon>Dinophyceae</taxon>
        <taxon>Gonyaulacales</taxon>
        <taxon>Pyrocystaceae</taxon>
        <taxon>Alexandrium</taxon>
    </lineage>
</organism>
<keyword evidence="1" id="KW-0479">Metal-binding</keyword>
<dbReference type="PROSITE" id="PS51471">
    <property type="entry name" value="FE2OG_OXY"/>
    <property type="match status" value="1"/>
</dbReference>
<feature type="chain" id="PRO_5031075314" description="Fe2OG dioxygenase domain-containing protein" evidence="2">
    <location>
        <begin position="21"/>
        <end position="303"/>
    </location>
</feature>
<dbReference type="PANTHER" id="PTHR42256:SF1">
    <property type="entry name" value="FE2OG DIOXYGENASE DOMAIN-CONTAINING PROTEIN"/>
    <property type="match status" value="1"/>
</dbReference>
<dbReference type="EMBL" id="HBNR01021111">
    <property type="protein sequence ID" value="CAE4574432.1"/>
    <property type="molecule type" value="Transcribed_RNA"/>
</dbReference>
<dbReference type="SUPFAM" id="SSF51197">
    <property type="entry name" value="Clavaminate synthase-like"/>
    <property type="match status" value="1"/>
</dbReference>
<feature type="signal peptide" evidence="2">
    <location>
        <begin position="1"/>
        <end position="20"/>
    </location>
</feature>
<dbReference type="InterPro" id="IPR037151">
    <property type="entry name" value="AlkB-like_sf"/>
</dbReference>
<proteinExistence type="inferred from homology"/>
<protein>
    <recommendedName>
        <fullName evidence="3">Fe2OG dioxygenase domain-containing protein</fullName>
    </recommendedName>
</protein>
<keyword evidence="1" id="KW-0560">Oxidoreductase</keyword>
<sequence>MPAARPLAPALLLHICGLKGMRFLASLATRPTAPCSILPSHGLRGNRLRRPVSLRASGDAHAAVPGSSPLRRAMASPTFPKCLPLDSELLAGGGCVHIPALGCPAGDRSLAQQLLSEIEECGDVLRLHRSRRHLQVFGDKLMGSDTFTAIVARLLLTFDVSLVDCWVNVYRDGGESKSWHHDNYRDRSPRPTMTIGLSLGESRELVFEHAPSGRQFRVLQNNGDVFAFDEPFNRYFRHAVPPGRKKESGLRLSVILWAVDSEGTAVPAIMREGTGQGPQYVRWDKWDLDRGIWSTSRAFECQR</sequence>
<evidence type="ECO:0000259" key="3">
    <source>
        <dbReference type="PROSITE" id="PS51471"/>
    </source>
</evidence>
<evidence type="ECO:0000256" key="1">
    <source>
        <dbReference type="RuleBase" id="RU003682"/>
    </source>
</evidence>
<gene>
    <name evidence="4" type="ORF">AMON00008_LOCUS14051</name>
</gene>
<comment type="similarity">
    <text evidence="1">Belongs to the iron/ascorbate-dependent oxidoreductase family.</text>
</comment>
<keyword evidence="2" id="KW-0732">Signal</keyword>